<dbReference type="Pfam" id="PF02576">
    <property type="entry name" value="RimP_N"/>
    <property type="match status" value="1"/>
</dbReference>
<keyword evidence="2 3" id="KW-0690">Ribosome biogenesis</keyword>
<evidence type="ECO:0000259" key="4">
    <source>
        <dbReference type="Pfam" id="PF02576"/>
    </source>
</evidence>
<keyword evidence="1 3" id="KW-0963">Cytoplasm</keyword>
<reference evidence="6 7" key="1">
    <citation type="submission" date="2014-07" db="EMBL/GenBank/DDBJ databases">
        <title>Draft genome sequence of Thalassospira profundimaris R8-17.</title>
        <authorList>
            <person name="Lai Q."/>
            <person name="Shao Z."/>
        </authorList>
    </citation>
    <scope>NUCLEOTIDE SEQUENCE [LARGE SCALE GENOMIC DNA]</scope>
    <source>
        <strain evidence="6 7">R8-17</strain>
    </source>
</reference>
<dbReference type="GO" id="GO:0000028">
    <property type="term" value="P:ribosomal small subunit assembly"/>
    <property type="evidence" value="ECO:0007669"/>
    <property type="project" value="TreeGrafter"/>
</dbReference>
<dbReference type="Proteomes" id="UP000253061">
    <property type="component" value="Unassembled WGS sequence"/>
</dbReference>
<dbReference type="SUPFAM" id="SSF75420">
    <property type="entry name" value="YhbC-like, N-terminal domain"/>
    <property type="match status" value="1"/>
</dbReference>
<evidence type="ECO:0000259" key="5">
    <source>
        <dbReference type="Pfam" id="PF17384"/>
    </source>
</evidence>
<dbReference type="InterPro" id="IPR003728">
    <property type="entry name" value="Ribosome_maturation_RimP"/>
</dbReference>
<dbReference type="FunFam" id="3.30.300.70:FF:000001">
    <property type="entry name" value="Ribosome maturation factor RimP"/>
    <property type="match status" value="1"/>
</dbReference>
<evidence type="ECO:0000256" key="1">
    <source>
        <dbReference type="ARBA" id="ARBA00022490"/>
    </source>
</evidence>
<protein>
    <recommendedName>
        <fullName evidence="3">Ribosome maturation factor RimP</fullName>
    </recommendedName>
</protein>
<sequence>MAELIGQQLKDPLMAKIVEIIEPSINALGFELVRVSMTGQDHNILQIMADRPDATGSINVEDCAEISRTVSALMDVEDPISGAYHLEVSSPGIDRPLTRAAHFDVWKGFEAKVELVMAVNGRRRFSGVLDGIEDNAVALIVDGERVLLPLADIAKAKLVLTDELIAHVTGNRRTDENAE</sequence>
<dbReference type="Gene3D" id="3.30.300.70">
    <property type="entry name" value="RimP-like superfamily, N-terminal"/>
    <property type="match status" value="1"/>
</dbReference>
<dbReference type="InterPro" id="IPR035956">
    <property type="entry name" value="RimP_N_sf"/>
</dbReference>
<evidence type="ECO:0000256" key="2">
    <source>
        <dbReference type="ARBA" id="ARBA00022517"/>
    </source>
</evidence>
<comment type="subcellular location">
    <subcellularLocation>
        <location evidence="3">Cytoplasm</location>
    </subcellularLocation>
</comment>
<dbReference type="Gene3D" id="2.30.30.180">
    <property type="entry name" value="Ribosome maturation factor RimP, C-terminal domain"/>
    <property type="match status" value="1"/>
</dbReference>
<feature type="domain" description="Ribosome maturation factor RimP N-terminal" evidence="4">
    <location>
        <begin position="20"/>
        <end position="94"/>
    </location>
</feature>
<comment type="similarity">
    <text evidence="3">Belongs to the RimP family.</text>
</comment>
<dbReference type="AlphaFoldDB" id="A0A367VFY9"/>
<dbReference type="SUPFAM" id="SSF74942">
    <property type="entry name" value="YhbC-like, C-terminal domain"/>
    <property type="match status" value="1"/>
</dbReference>
<gene>
    <name evidence="3" type="primary">rimP</name>
    <name evidence="6" type="ORF">TH6_05055</name>
</gene>
<dbReference type="PANTHER" id="PTHR33867:SF1">
    <property type="entry name" value="RIBOSOME MATURATION FACTOR RIMP"/>
    <property type="match status" value="1"/>
</dbReference>
<accession>A0A367VFY9</accession>
<evidence type="ECO:0000256" key="3">
    <source>
        <dbReference type="HAMAP-Rule" id="MF_01077"/>
    </source>
</evidence>
<dbReference type="InterPro" id="IPR036847">
    <property type="entry name" value="RimP_C_sf"/>
</dbReference>
<evidence type="ECO:0000313" key="6">
    <source>
        <dbReference type="EMBL" id="RCK24083.1"/>
    </source>
</evidence>
<evidence type="ECO:0000313" key="7">
    <source>
        <dbReference type="Proteomes" id="UP000253061"/>
    </source>
</evidence>
<dbReference type="InterPro" id="IPR028989">
    <property type="entry name" value="RimP_N"/>
</dbReference>
<dbReference type="GO" id="GO:0005829">
    <property type="term" value="C:cytosol"/>
    <property type="evidence" value="ECO:0007669"/>
    <property type="project" value="TreeGrafter"/>
</dbReference>
<proteinExistence type="inferred from homology"/>
<dbReference type="PANTHER" id="PTHR33867">
    <property type="entry name" value="RIBOSOME MATURATION FACTOR RIMP"/>
    <property type="match status" value="1"/>
</dbReference>
<dbReference type="InterPro" id="IPR028998">
    <property type="entry name" value="RimP_C"/>
</dbReference>
<dbReference type="RefSeq" id="WP_232310699.1">
    <property type="nucleotide sequence ID" value="NZ_JPWB01000002.1"/>
</dbReference>
<dbReference type="EMBL" id="JPWB01000002">
    <property type="protein sequence ID" value="RCK24083.1"/>
    <property type="molecule type" value="Genomic_DNA"/>
</dbReference>
<name>A0A367VFY9_9PROT</name>
<dbReference type="HAMAP" id="MF_01077">
    <property type="entry name" value="RimP"/>
    <property type="match status" value="1"/>
</dbReference>
<organism evidence="6 7">
    <name type="scientific">Thalassospira profundimaris</name>
    <dbReference type="NCBI Taxonomy" id="502049"/>
    <lineage>
        <taxon>Bacteria</taxon>
        <taxon>Pseudomonadati</taxon>
        <taxon>Pseudomonadota</taxon>
        <taxon>Alphaproteobacteria</taxon>
        <taxon>Rhodospirillales</taxon>
        <taxon>Thalassospiraceae</taxon>
        <taxon>Thalassospira</taxon>
    </lineage>
</organism>
<comment type="function">
    <text evidence="3">Required for maturation of 30S ribosomal subunits.</text>
</comment>
<dbReference type="NCBIfam" id="NF000932">
    <property type="entry name" value="PRK00092.2-5"/>
    <property type="match status" value="1"/>
</dbReference>
<dbReference type="GO" id="GO:0006412">
    <property type="term" value="P:translation"/>
    <property type="evidence" value="ECO:0007669"/>
    <property type="project" value="TreeGrafter"/>
</dbReference>
<dbReference type="CDD" id="cd01734">
    <property type="entry name" value="YlxS_C"/>
    <property type="match status" value="1"/>
</dbReference>
<dbReference type="Pfam" id="PF17384">
    <property type="entry name" value="DUF150_C"/>
    <property type="match status" value="1"/>
</dbReference>
<feature type="domain" description="Ribosome maturation factor RimP C-terminal" evidence="5">
    <location>
        <begin position="97"/>
        <end position="161"/>
    </location>
</feature>
<comment type="caution">
    <text evidence="6">The sequence shown here is derived from an EMBL/GenBank/DDBJ whole genome shotgun (WGS) entry which is preliminary data.</text>
</comment>